<reference evidence="2 3" key="1">
    <citation type="submission" date="2014-09" db="EMBL/GenBank/DDBJ databases">
        <authorList>
            <person name="Martin A.A."/>
        </authorList>
    </citation>
    <scope>NUCLEOTIDE SEQUENCE</scope>
    <source>
        <strain evidence="3">ED321</strain>
        <strain evidence="2">ED321 Heterogonic</strain>
    </source>
</reference>
<evidence type="ECO:0000256" key="1">
    <source>
        <dbReference type="SAM" id="SignalP"/>
    </source>
</evidence>
<keyword evidence="3" id="KW-1185">Reference proteome</keyword>
<feature type="chain" id="PRO_5015031303" evidence="1">
    <location>
        <begin position="20"/>
        <end position="283"/>
    </location>
</feature>
<dbReference type="RefSeq" id="XP_024503765.1">
    <property type="nucleotide sequence ID" value="XM_024649938.1"/>
</dbReference>
<dbReference type="EMBL" id="LN609528">
    <property type="protein sequence ID" value="CEF64564.1"/>
    <property type="molecule type" value="Genomic_DNA"/>
</dbReference>
<dbReference type="Proteomes" id="UP000035682">
    <property type="component" value="Unplaced"/>
</dbReference>
<evidence type="ECO:0000313" key="5">
    <source>
        <dbReference type="WormBase" id="SRAE_1000281800"/>
    </source>
</evidence>
<accession>A0A090MWZ9</accession>
<evidence type="ECO:0000313" key="3">
    <source>
        <dbReference type="Proteomes" id="UP000035682"/>
    </source>
</evidence>
<dbReference type="WormBase" id="SRAE_1000281800">
    <property type="protein sequence ID" value="SRP08552"/>
    <property type="gene ID" value="WBGene00259434"/>
</dbReference>
<reference evidence="4" key="2">
    <citation type="submission" date="2020-12" db="UniProtKB">
        <authorList>
            <consortium name="WormBaseParasite"/>
        </authorList>
    </citation>
    <scope>IDENTIFICATION</scope>
</reference>
<gene>
    <name evidence="2 4 5" type="ORF">SRAE_1000281800</name>
</gene>
<dbReference type="GeneID" id="36376929"/>
<evidence type="ECO:0000313" key="2">
    <source>
        <dbReference type="EMBL" id="CEF64564.1"/>
    </source>
</evidence>
<dbReference type="WBParaSite" id="SRAE_1000281800.1">
    <property type="protein sequence ID" value="SRAE_1000281800.1"/>
    <property type="gene ID" value="WBGene00259434"/>
</dbReference>
<feature type="signal peptide" evidence="1">
    <location>
        <begin position="1"/>
        <end position="19"/>
    </location>
</feature>
<dbReference type="CTD" id="36376929"/>
<organism evidence="2">
    <name type="scientific">Strongyloides ratti</name>
    <name type="common">Parasitic roundworm</name>
    <dbReference type="NCBI Taxonomy" id="34506"/>
    <lineage>
        <taxon>Eukaryota</taxon>
        <taxon>Metazoa</taxon>
        <taxon>Ecdysozoa</taxon>
        <taxon>Nematoda</taxon>
        <taxon>Chromadorea</taxon>
        <taxon>Rhabditida</taxon>
        <taxon>Tylenchina</taxon>
        <taxon>Panagrolaimomorpha</taxon>
        <taxon>Strongyloidoidea</taxon>
        <taxon>Strongyloididae</taxon>
        <taxon>Strongyloides</taxon>
    </lineage>
</organism>
<evidence type="ECO:0000313" key="4">
    <source>
        <dbReference type="WBParaSite" id="SRAE_1000281800.1"/>
    </source>
</evidence>
<name>A0A090MWZ9_STRRB</name>
<proteinExistence type="predicted"/>
<dbReference type="AlphaFoldDB" id="A0A090MWZ9"/>
<protein>
    <submittedName>
        <fullName evidence="2 4">Uncharacterized protein</fullName>
    </submittedName>
</protein>
<keyword evidence="1" id="KW-0732">Signal</keyword>
<sequence length="283" mass="31870">MNVIFKFFIIFILVVLCSGEITKNFNKFAENNKEKLNNGIIKLNVTKLDNSTLQDTNYIKTSTDGSIKSTTLISDIHKSNTTKDAIYKTPLSNLTDIASSIDFKDNIMSSMIRKSTKLPMINESDSDKLPGFSKNNSVKVFSGKEVTIMQYSNGKQINVARKTDQIIFGSGSEKDKKTKIDELSQYLATEKPIVNVSLNELVKKELDTFVGTIDCYRNISLVSQNFFKLPCLQDIDVSKSSLIKRIGITKQNNTKLYGGINSLKFLFLDKGNSYEIVYEILRT</sequence>